<feature type="domain" description="Phospholipase/carboxylesterase/thioesterase" evidence="3">
    <location>
        <begin position="39"/>
        <end position="142"/>
    </location>
</feature>
<evidence type="ECO:0000256" key="2">
    <source>
        <dbReference type="ARBA" id="ARBA00012423"/>
    </source>
</evidence>
<dbReference type="GO" id="GO:0052689">
    <property type="term" value="F:carboxylic ester hydrolase activity"/>
    <property type="evidence" value="ECO:0007669"/>
    <property type="project" value="TreeGrafter"/>
</dbReference>
<dbReference type="SUPFAM" id="SSF53474">
    <property type="entry name" value="alpha/beta-Hydrolases"/>
    <property type="match status" value="1"/>
</dbReference>
<organism evidence="4 5">
    <name type="scientific">Gopherus evgoodei</name>
    <name type="common">Goodes thornscrub tortoise</name>
    <dbReference type="NCBI Taxonomy" id="1825980"/>
    <lineage>
        <taxon>Eukaryota</taxon>
        <taxon>Metazoa</taxon>
        <taxon>Chordata</taxon>
        <taxon>Craniata</taxon>
        <taxon>Vertebrata</taxon>
        <taxon>Euteleostomi</taxon>
        <taxon>Archelosauria</taxon>
        <taxon>Testudinata</taxon>
        <taxon>Testudines</taxon>
        <taxon>Cryptodira</taxon>
        <taxon>Durocryptodira</taxon>
        <taxon>Testudinoidea</taxon>
        <taxon>Testudinidae</taxon>
        <taxon>Gopherus</taxon>
    </lineage>
</organism>
<evidence type="ECO:0000313" key="5">
    <source>
        <dbReference type="Proteomes" id="UP000694390"/>
    </source>
</evidence>
<dbReference type="Proteomes" id="UP000694390">
    <property type="component" value="Unassembled WGS sequence"/>
</dbReference>
<comment type="similarity">
    <text evidence="1">Belongs to the AB hydrolase superfamily. AB hydrolase 2 family.</text>
</comment>
<dbReference type="Ensembl" id="ENSGEVT00005000510.1">
    <property type="protein sequence ID" value="ENSGEVP00005000469.1"/>
    <property type="gene ID" value="ENSGEVG00005000412.1"/>
</dbReference>
<dbReference type="AlphaFoldDB" id="A0A8C4XVV1"/>
<reference evidence="4" key="1">
    <citation type="submission" date="2025-08" db="UniProtKB">
        <authorList>
            <consortium name="Ensembl"/>
        </authorList>
    </citation>
    <scope>IDENTIFICATION</scope>
</reference>
<dbReference type="PANTHER" id="PTHR10655:SF13">
    <property type="entry name" value="ACYL-PROTEIN THIOESTERASE 2"/>
    <property type="match status" value="1"/>
</dbReference>
<reference evidence="4" key="2">
    <citation type="submission" date="2025-09" db="UniProtKB">
        <authorList>
            <consortium name="Ensembl"/>
        </authorList>
    </citation>
    <scope>IDENTIFICATION</scope>
</reference>
<evidence type="ECO:0000256" key="1">
    <source>
        <dbReference type="ARBA" id="ARBA00006499"/>
    </source>
</evidence>
<dbReference type="Gene3D" id="3.40.50.1820">
    <property type="entry name" value="alpha/beta hydrolase"/>
    <property type="match status" value="1"/>
</dbReference>
<dbReference type="GeneTree" id="ENSGT00940000156197"/>
<dbReference type="PANTHER" id="PTHR10655">
    <property type="entry name" value="LYSOPHOSPHOLIPASE-RELATED"/>
    <property type="match status" value="1"/>
</dbReference>
<dbReference type="InterPro" id="IPR003140">
    <property type="entry name" value="PLipase/COase/thioEstase"/>
</dbReference>
<name>A0A8C4XVV1_9SAUR</name>
<keyword evidence="5" id="KW-1185">Reference proteome</keyword>
<dbReference type="InterPro" id="IPR029058">
    <property type="entry name" value="AB_hydrolase_fold"/>
</dbReference>
<dbReference type="GO" id="GO:0005737">
    <property type="term" value="C:cytoplasm"/>
    <property type="evidence" value="ECO:0007669"/>
    <property type="project" value="TreeGrafter"/>
</dbReference>
<evidence type="ECO:0000259" key="3">
    <source>
        <dbReference type="Pfam" id="PF02230"/>
    </source>
</evidence>
<dbReference type="GO" id="GO:0008474">
    <property type="term" value="F:palmitoyl-(protein) hydrolase activity"/>
    <property type="evidence" value="ECO:0007669"/>
    <property type="project" value="UniProtKB-EC"/>
</dbReference>
<accession>A0A8C4XVV1</accession>
<dbReference type="OrthoDB" id="2418081at2759"/>
<protein>
    <recommendedName>
        <fullName evidence="2">palmitoyl-protein hydrolase</fullName>
        <ecNumber evidence="2">3.1.2.22</ecNumber>
    </recommendedName>
</protein>
<dbReference type="Pfam" id="PF02230">
    <property type="entry name" value="Abhydrolase_2"/>
    <property type="match status" value="1"/>
</dbReference>
<sequence length="146" mass="16192">ILKLITPQLTLKSLGVEDIQYLTQVLNSCIYIKALPDMNGIPPNCIILGGFSQGSALSLYTALTSQYQLSGIVALSCWLPLHKTFPQAASNGINKDITILQCHGEMDHMIPVHFGVQFKTYPGMMHSSCPQMMVVKEFIEKLLPWI</sequence>
<dbReference type="EC" id="3.1.2.22" evidence="2"/>
<dbReference type="InterPro" id="IPR050565">
    <property type="entry name" value="LYPA1-2/EST-like"/>
</dbReference>
<evidence type="ECO:0000313" key="4">
    <source>
        <dbReference type="Ensembl" id="ENSGEVP00005000469.1"/>
    </source>
</evidence>
<proteinExistence type="inferred from homology"/>